<dbReference type="Gene3D" id="3.30.70.1450">
    <property type="entry name" value="Regulator of K+ conductance, C-terminal domain"/>
    <property type="match status" value="2"/>
</dbReference>
<feature type="domain" description="RCK N-terminal" evidence="7">
    <location>
        <begin position="233"/>
        <end position="351"/>
    </location>
</feature>
<organism evidence="9 10">
    <name type="scientific">Maricaulis salignorans</name>
    <dbReference type="NCBI Taxonomy" id="144026"/>
    <lineage>
        <taxon>Bacteria</taxon>
        <taxon>Pseudomonadati</taxon>
        <taxon>Pseudomonadota</taxon>
        <taxon>Alphaproteobacteria</taxon>
        <taxon>Maricaulales</taxon>
        <taxon>Maricaulaceae</taxon>
        <taxon>Maricaulis</taxon>
    </lineage>
</organism>
<dbReference type="GO" id="GO:0005886">
    <property type="term" value="C:plasma membrane"/>
    <property type="evidence" value="ECO:0007669"/>
    <property type="project" value="InterPro"/>
</dbReference>
<dbReference type="NCBIfam" id="NF007032">
    <property type="entry name" value="PRK09496.1-4"/>
    <property type="match status" value="1"/>
</dbReference>
<dbReference type="Pfam" id="PF02254">
    <property type="entry name" value="TrkA_N"/>
    <property type="match status" value="2"/>
</dbReference>
<dbReference type="RefSeq" id="WP_091767110.1">
    <property type="nucleotide sequence ID" value="NZ_FNHG01000003.1"/>
</dbReference>
<dbReference type="STRING" id="144026.SAMN04488568_10350"/>
<sequence>MKAIVCGAGQVGVGIARALAREGNAVTVVDWSTSLIDNVVTELDVRGVVGHGSHPDVLERAGAAEADLLVAVTHSDETNMVACQVAHSLFNTPMRIARVRAQNYLDPAWGDLFSTGNLPVDVVISPELEVGRAILQRVETPGAFNTAVFSGGRVQLLGLRLDENSPVAGSTTEQLMELFPDLRVAVVGVQREQTLFIPKRTDPLLAGDDVYVVTESAHVKRVLDIFGRSAEKIRRVVVIGAGNIGVYVARALERAGGIKVRLVEASKEHAEAAAERLKKTVVLHGDGLDARLMREAGVPDAELVVCVTNDDKVNMLSAVMAKREGAKRALSLINERAFESLREPLGIDVLIDPRATTVSIILQHIRRGRITGLQSLGGGLAEALEGIALSTSPLVGKSLNELELPDGVALGAVVRGDRVLLACDEGRIRENDRVLLFCNTALIPKVEHLFRVSLEYF</sequence>
<dbReference type="EMBL" id="FNHG01000003">
    <property type="protein sequence ID" value="SDL91886.1"/>
    <property type="molecule type" value="Genomic_DNA"/>
</dbReference>
<dbReference type="PANTHER" id="PTHR43833">
    <property type="entry name" value="POTASSIUM CHANNEL PROTEIN 2-RELATED-RELATED"/>
    <property type="match status" value="1"/>
</dbReference>
<dbReference type="InterPro" id="IPR036721">
    <property type="entry name" value="RCK_C_sf"/>
</dbReference>
<keyword evidence="4" id="KW-0630">Potassium</keyword>
<dbReference type="InterPro" id="IPR006036">
    <property type="entry name" value="K_uptake_TrkA"/>
</dbReference>
<dbReference type="Pfam" id="PF02080">
    <property type="entry name" value="TrkA_C"/>
    <property type="match status" value="2"/>
</dbReference>
<keyword evidence="6" id="KW-0406">Ion transport</keyword>
<evidence type="ECO:0000256" key="5">
    <source>
        <dbReference type="ARBA" id="ARBA00023027"/>
    </source>
</evidence>
<evidence type="ECO:0000313" key="10">
    <source>
        <dbReference type="Proteomes" id="UP000199759"/>
    </source>
</evidence>
<keyword evidence="3" id="KW-0633">Potassium transport</keyword>
<keyword evidence="10" id="KW-1185">Reference proteome</keyword>
<name>A0A1G9NZ75_9PROT</name>
<evidence type="ECO:0000259" key="8">
    <source>
        <dbReference type="PROSITE" id="PS51202"/>
    </source>
</evidence>
<dbReference type="PROSITE" id="PS51201">
    <property type="entry name" value="RCK_N"/>
    <property type="match status" value="2"/>
</dbReference>
<feature type="domain" description="RCK C-terminal" evidence="8">
    <location>
        <begin position="371"/>
        <end position="452"/>
    </location>
</feature>
<dbReference type="InterPro" id="IPR003148">
    <property type="entry name" value="RCK_N"/>
</dbReference>
<dbReference type="OrthoDB" id="9775180at2"/>
<proteinExistence type="predicted"/>
<dbReference type="PANTHER" id="PTHR43833:SF5">
    <property type="entry name" value="TRK SYSTEM POTASSIUM UPTAKE PROTEIN TRKA"/>
    <property type="match status" value="1"/>
</dbReference>
<dbReference type="Proteomes" id="UP000199759">
    <property type="component" value="Unassembled WGS sequence"/>
</dbReference>
<evidence type="ECO:0000256" key="1">
    <source>
        <dbReference type="ARBA" id="ARBA00017378"/>
    </source>
</evidence>
<evidence type="ECO:0000256" key="4">
    <source>
        <dbReference type="ARBA" id="ARBA00022958"/>
    </source>
</evidence>
<dbReference type="PROSITE" id="PS51202">
    <property type="entry name" value="RCK_C"/>
    <property type="match status" value="2"/>
</dbReference>
<dbReference type="GO" id="GO:0015079">
    <property type="term" value="F:potassium ion transmembrane transporter activity"/>
    <property type="evidence" value="ECO:0007669"/>
    <property type="project" value="InterPro"/>
</dbReference>
<keyword evidence="5" id="KW-0520">NAD</keyword>
<evidence type="ECO:0000313" key="9">
    <source>
        <dbReference type="EMBL" id="SDL91886.1"/>
    </source>
</evidence>
<feature type="domain" description="RCK N-terminal" evidence="7">
    <location>
        <begin position="1"/>
        <end position="124"/>
    </location>
</feature>
<dbReference type="PRINTS" id="PR00335">
    <property type="entry name" value="KUPTAKETRKA"/>
</dbReference>
<keyword evidence="2" id="KW-0813">Transport</keyword>
<accession>A0A1G9NZ75</accession>
<dbReference type="NCBIfam" id="NF007039">
    <property type="entry name" value="PRK09496.3-2"/>
    <property type="match status" value="1"/>
</dbReference>
<evidence type="ECO:0000259" key="7">
    <source>
        <dbReference type="PROSITE" id="PS51201"/>
    </source>
</evidence>
<evidence type="ECO:0000256" key="2">
    <source>
        <dbReference type="ARBA" id="ARBA00022448"/>
    </source>
</evidence>
<dbReference type="AlphaFoldDB" id="A0A1G9NZ75"/>
<dbReference type="NCBIfam" id="NF007031">
    <property type="entry name" value="PRK09496.1-2"/>
    <property type="match status" value="1"/>
</dbReference>
<dbReference type="SUPFAM" id="SSF116726">
    <property type="entry name" value="TrkA C-terminal domain-like"/>
    <property type="match status" value="2"/>
</dbReference>
<feature type="domain" description="RCK C-terminal" evidence="8">
    <location>
        <begin position="144"/>
        <end position="228"/>
    </location>
</feature>
<protein>
    <recommendedName>
        <fullName evidence="1">Trk system potassium uptake protein TrkA</fullName>
    </recommendedName>
</protein>
<dbReference type="NCBIfam" id="NF007030">
    <property type="entry name" value="PRK09496.1-1"/>
    <property type="match status" value="1"/>
</dbReference>
<dbReference type="InterPro" id="IPR036291">
    <property type="entry name" value="NAD(P)-bd_dom_sf"/>
</dbReference>
<gene>
    <name evidence="9" type="ORF">SAMN04488568_10350</name>
</gene>
<evidence type="ECO:0000256" key="3">
    <source>
        <dbReference type="ARBA" id="ARBA00022538"/>
    </source>
</evidence>
<dbReference type="SUPFAM" id="SSF51735">
    <property type="entry name" value="NAD(P)-binding Rossmann-fold domains"/>
    <property type="match status" value="2"/>
</dbReference>
<dbReference type="InterPro" id="IPR050721">
    <property type="entry name" value="Trk_Ktr_HKT_K-transport"/>
</dbReference>
<reference evidence="9 10" key="1">
    <citation type="submission" date="2016-10" db="EMBL/GenBank/DDBJ databases">
        <authorList>
            <person name="de Groot N.N."/>
        </authorList>
    </citation>
    <scope>NUCLEOTIDE SEQUENCE [LARGE SCALE GENOMIC DNA]</scope>
    <source>
        <strain evidence="9 10">DSM 16077</strain>
    </source>
</reference>
<dbReference type="InterPro" id="IPR006037">
    <property type="entry name" value="RCK_C"/>
</dbReference>
<dbReference type="Gene3D" id="3.40.50.720">
    <property type="entry name" value="NAD(P)-binding Rossmann-like Domain"/>
    <property type="match status" value="2"/>
</dbReference>
<evidence type="ECO:0000256" key="6">
    <source>
        <dbReference type="ARBA" id="ARBA00023065"/>
    </source>
</evidence>